<keyword evidence="11" id="KW-0812">Transmembrane</keyword>
<dbReference type="PANTHER" id="PTHR16056">
    <property type="entry name" value="REGULATOR OF MICROTUBULE DYNAMICS PROTEIN"/>
    <property type="match status" value="1"/>
</dbReference>
<keyword evidence="13" id="KW-1185">Reference proteome</keyword>
<keyword evidence="4" id="KW-0677">Repeat</keyword>
<evidence type="ECO:0000256" key="11">
    <source>
        <dbReference type="SAM" id="Phobius"/>
    </source>
</evidence>
<sequence length="377" mass="43351">MTSNMFKSPALLTVAVGAGVMIGAAGVFLYDHLIRQKRRLILQQDVMRLGMSVNELQREVEAIRENQALRRRRRRTKSEEKNSLQDRMASVSEADPSETDMMSVVDDDLDDEFFDFSDDEDFSSLTARVDSKALTVENQQYKDIDAKLSSPEMKSKEEALDELQKLLDEKPKDPEILWRMAKANHGIGMIKGITEGLDSKKQYIERAVELSTECLAVAPRLAESHKWYAICIGSRGEFQPTKDKIKDGFVFKEHVEEALNITPEDPTLLHLLGRFRFEVATLSWFERKMANTIYGEVPYATFPEAIEPLKKVEELKQEPWMENRLLLAKCFIKMGEYSEAVHWLDKCVEIIPQSVEDAQFHQEASQLLQKHEGYRKK</sequence>
<dbReference type="EMBL" id="AP028913">
    <property type="protein sequence ID" value="BES94278.1"/>
    <property type="molecule type" value="Genomic_DNA"/>
</dbReference>
<feature type="repeat" description="TPR" evidence="9">
    <location>
        <begin position="321"/>
        <end position="354"/>
    </location>
</feature>
<evidence type="ECO:0000256" key="1">
    <source>
        <dbReference type="ARBA" id="ARBA00004245"/>
    </source>
</evidence>
<evidence type="ECO:0000313" key="12">
    <source>
        <dbReference type="EMBL" id="BES94278.1"/>
    </source>
</evidence>
<comment type="subunit">
    <text evidence="2">Interacts with microtubules.</text>
</comment>
<feature type="transmembrane region" description="Helical" evidence="11">
    <location>
        <begin position="12"/>
        <end position="30"/>
    </location>
</feature>
<keyword evidence="11" id="KW-0472">Membrane</keyword>
<dbReference type="InterPro" id="IPR049039">
    <property type="entry name" value="RMD1-3_a_helical_rpt"/>
</dbReference>
<dbReference type="InterPro" id="IPR019734">
    <property type="entry name" value="TPR_rpt"/>
</dbReference>
<proteinExistence type="predicted"/>
<accession>A0ABN7AQD7</accession>
<gene>
    <name evidence="12" type="ORF">NTJ_07088</name>
</gene>
<dbReference type="PROSITE" id="PS50005">
    <property type="entry name" value="TPR"/>
    <property type="match status" value="1"/>
</dbReference>
<keyword evidence="11" id="KW-1133">Transmembrane helix</keyword>
<evidence type="ECO:0000256" key="8">
    <source>
        <dbReference type="ARBA" id="ARBA00041958"/>
    </source>
</evidence>
<organism evidence="12 13">
    <name type="scientific">Nesidiocoris tenuis</name>
    <dbReference type="NCBI Taxonomy" id="355587"/>
    <lineage>
        <taxon>Eukaryota</taxon>
        <taxon>Metazoa</taxon>
        <taxon>Ecdysozoa</taxon>
        <taxon>Arthropoda</taxon>
        <taxon>Hexapoda</taxon>
        <taxon>Insecta</taxon>
        <taxon>Pterygota</taxon>
        <taxon>Neoptera</taxon>
        <taxon>Paraneoptera</taxon>
        <taxon>Hemiptera</taxon>
        <taxon>Heteroptera</taxon>
        <taxon>Panheteroptera</taxon>
        <taxon>Cimicomorpha</taxon>
        <taxon>Miridae</taxon>
        <taxon>Dicyphina</taxon>
        <taxon>Nesidiocoris</taxon>
    </lineage>
</organism>
<reference evidence="12 13" key="1">
    <citation type="submission" date="2023-09" db="EMBL/GenBank/DDBJ databases">
        <title>Nesidiocoris tenuis whole genome shotgun sequence.</title>
        <authorList>
            <person name="Shibata T."/>
            <person name="Shimoda M."/>
            <person name="Kobayashi T."/>
            <person name="Uehara T."/>
        </authorList>
    </citation>
    <scope>NUCLEOTIDE SEQUENCE [LARGE SCALE GENOMIC DNA]</scope>
    <source>
        <strain evidence="12 13">Japan</strain>
    </source>
</reference>
<evidence type="ECO:0000256" key="3">
    <source>
        <dbReference type="ARBA" id="ARBA00022490"/>
    </source>
</evidence>
<keyword evidence="5 9" id="KW-0802">TPR repeat</keyword>
<dbReference type="Proteomes" id="UP001307889">
    <property type="component" value="Chromosome 5"/>
</dbReference>
<keyword evidence="6" id="KW-0206">Cytoskeleton</keyword>
<protein>
    <recommendedName>
        <fullName evidence="7">Regulator of microtubule dynamics protein 1</fullName>
    </recommendedName>
    <alternativeName>
        <fullName evidence="8">Protein FAM82B</fullName>
    </alternativeName>
</protein>
<dbReference type="Pfam" id="PF21033">
    <property type="entry name" value="RMD1-3"/>
    <property type="match status" value="1"/>
</dbReference>
<evidence type="ECO:0000256" key="6">
    <source>
        <dbReference type="ARBA" id="ARBA00023212"/>
    </source>
</evidence>
<evidence type="ECO:0000256" key="7">
    <source>
        <dbReference type="ARBA" id="ARBA00039966"/>
    </source>
</evidence>
<name>A0ABN7AQD7_9HEMI</name>
<evidence type="ECO:0000256" key="10">
    <source>
        <dbReference type="SAM" id="MobiDB-lite"/>
    </source>
</evidence>
<keyword evidence="3" id="KW-0963">Cytoplasm</keyword>
<dbReference type="PANTHER" id="PTHR16056:SF16">
    <property type="entry name" value="REGULATOR OF MICROTUBULE DYNAMICS PROTEIN 1"/>
    <property type="match status" value="1"/>
</dbReference>
<evidence type="ECO:0000256" key="5">
    <source>
        <dbReference type="ARBA" id="ARBA00022803"/>
    </source>
</evidence>
<dbReference type="SUPFAM" id="SSF48452">
    <property type="entry name" value="TPR-like"/>
    <property type="match status" value="1"/>
</dbReference>
<evidence type="ECO:0000256" key="2">
    <source>
        <dbReference type="ARBA" id="ARBA00011375"/>
    </source>
</evidence>
<feature type="region of interest" description="Disordered" evidence="10">
    <location>
        <begin position="71"/>
        <end position="99"/>
    </location>
</feature>
<evidence type="ECO:0000256" key="9">
    <source>
        <dbReference type="PROSITE-ProRule" id="PRU00339"/>
    </source>
</evidence>
<comment type="subcellular location">
    <subcellularLocation>
        <location evidence="1">Cytoplasm</location>
        <location evidence="1">Cytoskeleton</location>
    </subcellularLocation>
</comment>
<dbReference type="Gene3D" id="1.25.40.10">
    <property type="entry name" value="Tetratricopeptide repeat domain"/>
    <property type="match status" value="2"/>
</dbReference>
<evidence type="ECO:0000256" key="4">
    <source>
        <dbReference type="ARBA" id="ARBA00022737"/>
    </source>
</evidence>
<dbReference type="InterPro" id="IPR011990">
    <property type="entry name" value="TPR-like_helical_dom_sf"/>
</dbReference>
<evidence type="ECO:0000313" key="13">
    <source>
        <dbReference type="Proteomes" id="UP001307889"/>
    </source>
</evidence>